<sequence length="255" mass="28096">MIKPEEANWETTRQNVDNWLQSTLSSRLNDKSSGAILCLMQRLHQLDLSGLLLETATYDHLSLPAIAIDAEVIPLTRGRSHHRRAGEVLHPAREPLAVLEEVRASMGSASFNAQYQQDPVPTHGNVFKANWLATYDPDATDRNYGVIVQSWDTAIKTGPANDWSACVTAGVYGGDLFILDVWRGRVEFPELKRKAIGLVTRFKPKAILIEDKASGQQLLQELRADRSGTARPIGCNPEGDKLTRVSGLSPMVEAG</sequence>
<organism evidence="3 4">
    <name type="scientific">Croceicoccus marinus</name>
    <dbReference type="NCBI Taxonomy" id="450378"/>
    <lineage>
        <taxon>Bacteria</taxon>
        <taxon>Pseudomonadati</taxon>
        <taxon>Pseudomonadota</taxon>
        <taxon>Alphaproteobacteria</taxon>
        <taxon>Sphingomonadales</taxon>
        <taxon>Erythrobacteraceae</taxon>
        <taxon>Croceicoccus</taxon>
    </lineage>
</organism>
<dbReference type="OrthoDB" id="9771580at2"/>
<gene>
    <name evidence="3" type="ORF">A9D14_08355</name>
</gene>
<reference evidence="3 4" key="1">
    <citation type="submission" date="2017-01" db="EMBL/GenBank/DDBJ databases">
        <title>Complete genome sequence of esterase-producing bacterium Croceicoccus marinus E4A9.</title>
        <authorList>
            <person name="Wu Y.-H."/>
            <person name="Cheng H."/>
            <person name="Xu L."/>
            <person name="Huo Y.-Y."/>
            <person name="Wang C.-S."/>
            <person name="Xu X.-W."/>
        </authorList>
    </citation>
    <scope>NUCLEOTIDE SEQUENCE [LARGE SCALE GENOMIC DNA]</scope>
    <source>
        <strain evidence="3 4">E4A9</strain>
    </source>
</reference>
<dbReference type="Pfam" id="PF17289">
    <property type="entry name" value="Terminase_6C"/>
    <property type="match status" value="1"/>
</dbReference>
<proteinExistence type="predicted"/>
<keyword evidence="1" id="KW-1188">Viral release from host cell</keyword>
<evidence type="ECO:0000313" key="3">
    <source>
        <dbReference type="EMBL" id="ARU16208.1"/>
    </source>
</evidence>
<evidence type="ECO:0000313" key="4">
    <source>
        <dbReference type="Proteomes" id="UP000195807"/>
    </source>
</evidence>
<dbReference type="KEGG" id="cman:A9D14_08355"/>
<feature type="domain" description="Terminase large subunit gp17-like C-terminal" evidence="2">
    <location>
        <begin position="150"/>
        <end position="255"/>
    </location>
</feature>
<dbReference type="EMBL" id="CP019602">
    <property type="protein sequence ID" value="ARU16208.1"/>
    <property type="molecule type" value="Genomic_DNA"/>
</dbReference>
<dbReference type="AlphaFoldDB" id="A0A1Z1FBL3"/>
<name>A0A1Z1FBL3_9SPHN</name>
<dbReference type="RefSeq" id="WP_066845190.1">
    <property type="nucleotide sequence ID" value="NZ_CP019602.1"/>
</dbReference>
<protein>
    <recommendedName>
        <fullName evidence="2">Terminase large subunit gp17-like C-terminal domain-containing protein</fullName>
    </recommendedName>
</protein>
<dbReference type="InterPro" id="IPR035421">
    <property type="entry name" value="Terminase_6C"/>
</dbReference>
<evidence type="ECO:0000259" key="2">
    <source>
        <dbReference type="Pfam" id="PF17289"/>
    </source>
</evidence>
<accession>A0A1Z1FBL3</accession>
<dbReference type="Gene3D" id="3.30.420.240">
    <property type="match status" value="1"/>
</dbReference>
<evidence type="ECO:0000256" key="1">
    <source>
        <dbReference type="ARBA" id="ARBA00022612"/>
    </source>
</evidence>
<dbReference type="Proteomes" id="UP000195807">
    <property type="component" value="Chromosome"/>
</dbReference>
<keyword evidence="4" id="KW-1185">Reference proteome</keyword>